<keyword evidence="8" id="KW-0418">Kinase</keyword>
<dbReference type="GO" id="GO:0005886">
    <property type="term" value="C:plasma membrane"/>
    <property type="evidence" value="ECO:0007669"/>
    <property type="project" value="UniProtKB-SubCell"/>
</dbReference>
<feature type="transmembrane region" description="Helical" evidence="12">
    <location>
        <begin position="209"/>
        <end position="229"/>
    </location>
</feature>
<evidence type="ECO:0000256" key="8">
    <source>
        <dbReference type="ARBA" id="ARBA00022777"/>
    </source>
</evidence>
<dbReference type="CDD" id="cd00212">
    <property type="entry name" value="PTS_IIB_glc"/>
    <property type="match status" value="1"/>
</dbReference>
<dbReference type="SUPFAM" id="SSF55604">
    <property type="entry name" value="Glucose permease domain IIB"/>
    <property type="match status" value="1"/>
</dbReference>
<dbReference type="GO" id="GO:0015771">
    <property type="term" value="P:trehalose transport"/>
    <property type="evidence" value="ECO:0007669"/>
    <property type="project" value="TreeGrafter"/>
</dbReference>
<dbReference type="GO" id="GO:0009401">
    <property type="term" value="P:phosphoenolpyruvate-dependent sugar phosphotransferase system"/>
    <property type="evidence" value="ECO:0007669"/>
    <property type="project" value="UniProtKB-KW"/>
</dbReference>
<feature type="transmembrane region" description="Helical" evidence="12">
    <location>
        <begin position="115"/>
        <end position="138"/>
    </location>
</feature>
<feature type="transmembrane region" description="Helical" evidence="12">
    <location>
        <begin position="383"/>
        <end position="406"/>
    </location>
</feature>
<evidence type="ECO:0000259" key="13">
    <source>
        <dbReference type="PROSITE" id="PS51093"/>
    </source>
</evidence>
<dbReference type="InterPro" id="IPR013013">
    <property type="entry name" value="PTS_EIIC_1"/>
</dbReference>
<dbReference type="InterPro" id="IPR050558">
    <property type="entry name" value="PTS_Sugar-Specific_Components"/>
</dbReference>
<evidence type="ECO:0000256" key="11">
    <source>
        <dbReference type="PROSITE-ProRule" id="PRU00421"/>
    </source>
</evidence>
<keyword evidence="5" id="KW-0808">Transferase</keyword>
<keyword evidence="2" id="KW-0813">Transport</keyword>
<evidence type="ECO:0000256" key="5">
    <source>
        <dbReference type="ARBA" id="ARBA00022679"/>
    </source>
</evidence>
<feature type="transmembrane region" description="Helical" evidence="12">
    <location>
        <begin position="176"/>
        <end position="197"/>
    </location>
</feature>
<feature type="transmembrane region" description="Helical" evidence="12">
    <location>
        <begin position="144"/>
        <end position="164"/>
    </location>
</feature>
<dbReference type="FunFam" id="2.70.70.10:FF:000001">
    <property type="entry name" value="PTS system glucose-specific IIA component"/>
    <property type="match status" value="1"/>
</dbReference>
<proteinExistence type="predicted"/>
<feature type="domain" description="PTS EIIA type-1" evidence="13">
    <location>
        <begin position="495"/>
        <end position="599"/>
    </location>
</feature>
<dbReference type="AlphaFoldDB" id="A0A8H9ZSP8"/>
<evidence type="ECO:0000313" key="16">
    <source>
        <dbReference type="EMBL" id="MBC5045705.1"/>
    </source>
</evidence>
<comment type="caution">
    <text evidence="16">The sequence shown here is derived from an EMBL/GenBank/DDBJ whole genome shotgun (WGS) entry which is preliminary data.</text>
</comment>
<dbReference type="NCBIfam" id="TIGR00830">
    <property type="entry name" value="PTBA"/>
    <property type="match status" value="1"/>
</dbReference>
<dbReference type="Proteomes" id="UP000646540">
    <property type="component" value="Unassembled WGS sequence"/>
</dbReference>
<dbReference type="PROSITE" id="PS01035">
    <property type="entry name" value="PTS_EIIB_TYPE_1_CYS"/>
    <property type="match status" value="1"/>
</dbReference>
<evidence type="ECO:0000256" key="4">
    <source>
        <dbReference type="ARBA" id="ARBA00022597"/>
    </source>
</evidence>
<comment type="subcellular location">
    <subcellularLocation>
        <location evidence="1">Cell membrane</location>
        <topology evidence="1">Multi-pass membrane protein</topology>
    </subcellularLocation>
</comment>
<dbReference type="GO" id="GO:0008982">
    <property type="term" value="F:protein-N(PI)-phosphohistidine-sugar phosphotransferase activity"/>
    <property type="evidence" value="ECO:0007669"/>
    <property type="project" value="InterPro"/>
</dbReference>
<reference evidence="16" key="1">
    <citation type="submission" date="2020-08" db="EMBL/GenBank/DDBJ databases">
        <title>Genomic evolution and epidemiology of Klebsiella pneumoniae from a major hospital in Beijing, China, over a fifteen-year period: dissemination of known and novel high-risk clones.</title>
        <authorList>
            <person name="Palmieri M."/>
        </authorList>
    </citation>
    <scope>NUCLEOTIDE SEQUENCE</scope>
    <source>
        <strain evidence="16">K7050</strain>
    </source>
</reference>
<protein>
    <submittedName>
        <fullName evidence="16">PTS glucose transporter subunit IIA</fullName>
    </submittedName>
</protein>
<feature type="domain" description="PTS EIIB type-1" evidence="14">
    <location>
        <begin position="6"/>
        <end position="87"/>
    </location>
</feature>
<name>A0A8H9ZSP8_9ENTR</name>
<dbReference type="GO" id="GO:0090589">
    <property type="term" value="F:protein-phosphocysteine-trehalose phosphotransferase system transporter activity"/>
    <property type="evidence" value="ECO:0007669"/>
    <property type="project" value="TreeGrafter"/>
</dbReference>
<keyword evidence="7 12" id="KW-0812">Transmembrane</keyword>
<dbReference type="InterPro" id="IPR011055">
    <property type="entry name" value="Dup_hybrid_motif"/>
</dbReference>
<accession>A0A8H9ZSP8</accession>
<dbReference type="Gene3D" id="2.70.70.10">
    <property type="entry name" value="Glucose Permease (Domain IIA)"/>
    <property type="match status" value="1"/>
</dbReference>
<feature type="transmembrane region" description="Helical" evidence="12">
    <location>
        <begin position="241"/>
        <end position="266"/>
    </location>
</feature>
<dbReference type="InterPro" id="IPR018113">
    <property type="entry name" value="PTrfase_EIIB_Cys"/>
</dbReference>
<dbReference type="Gene3D" id="3.30.1360.60">
    <property type="entry name" value="Glucose permease domain IIB"/>
    <property type="match status" value="1"/>
</dbReference>
<evidence type="ECO:0000256" key="3">
    <source>
        <dbReference type="ARBA" id="ARBA00022475"/>
    </source>
</evidence>
<dbReference type="PROSITE" id="PS51098">
    <property type="entry name" value="PTS_EIIB_TYPE_1"/>
    <property type="match status" value="1"/>
</dbReference>
<dbReference type="InterPro" id="IPR003352">
    <property type="entry name" value="PTS_EIIC"/>
</dbReference>
<evidence type="ECO:0000313" key="17">
    <source>
        <dbReference type="Proteomes" id="UP000646540"/>
    </source>
</evidence>
<dbReference type="PANTHER" id="PTHR30175">
    <property type="entry name" value="PHOSPHOTRANSFERASE SYSTEM TRANSPORT PROTEIN"/>
    <property type="match status" value="1"/>
</dbReference>
<evidence type="ECO:0000256" key="10">
    <source>
        <dbReference type="ARBA" id="ARBA00023136"/>
    </source>
</evidence>
<organism evidence="16 17">
    <name type="scientific">Klebsiella quasipneumoniae</name>
    <dbReference type="NCBI Taxonomy" id="1463165"/>
    <lineage>
        <taxon>Bacteria</taxon>
        <taxon>Pseudomonadati</taxon>
        <taxon>Pseudomonadota</taxon>
        <taxon>Gammaproteobacteria</taxon>
        <taxon>Enterobacterales</taxon>
        <taxon>Enterobacteriaceae</taxon>
        <taxon>Klebsiella/Raoultella group</taxon>
        <taxon>Klebsiella</taxon>
        <taxon>Klebsiella pneumoniae complex</taxon>
    </lineage>
</organism>
<evidence type="ECO:0000259" key="14">
    <source>
        <dbReference type="PROSITE" id="PS51098"/>
    </source>
</evidence>
<dbReference type="PANTHER" id="PTHR30175:SF1">
    <property type="entry name" value="PTS SYSTEM ARBUTIN-, CELLOBIOSE-, AND SALICIN-SPECIFIC EIIBC COMPONENT-RELATED"/>
    <property type="match status" value="1"/>
</dbReference>
<dbReference type="InterPro" id="IPR001127">
    <property type="entry name" value="PTS_EIIA_1_perm"/>
</dbReference>
<dbReference type="RefSeq" id="WP_101839102.1">
    <property type="nucleotide sequence ID" value="NZ_JACNQW010000005.1"/>
</dbReference>
<evidence type="ECO:0000256" key="9">
    <source>
        <dbReference type="ARBA" id="ARBA00022989"/>
    </source>
</evidence>
<dbReference type="SUPFAM" id="SSF51261">
    <property type="entry name" value="Duplicated hybrid motif"/>
    <property type="match status" value="1"/>
</dbReference>
<dbReference type="EMBL" id="JACNQW010000005">
    <property type="protein sequence ID" value="MBC5045705.1"/>
    <property type="molecule type" value="Genomic_DNA"/>
</dbReference>
<keyword evidence="3" id="KW-1003">Cell membrane</keyword>
<keyword evidence="4 16" id="KW-0762">Sugar transport</keyword>
<evidence type="ECO:0000259" key="15">
    <source>
        <dbReference type="PROSITE" id="PS51103"/>
    </source>
</evidence>
<keyword evidence="9 12" id="KW-1133">Transmembrane helix</keyword>
<feature type="transmembrane region" description="Helical" evidence="12">
    <location>
        <begin position="426"/>
        <end position="447"/>
    </location>
</feature>
<dbReference type="GO" id="GO:0016301">
    <property type="term" value="F:kinase activity"/>
    <property type="evidence" value="ECO:0007669"/>
    <property type="project" value="UniProtKB-KW"/>
</dbReference>
<dbReference type="InterPro" id="IPR001996">
    <property type="entry name" value="PTS_IIB_1"/>
</dbReference>
<evidence type="ECO:0000256" key="12">
    <source>
        <dbReference type="SAM" id="Phobius"/>
    </source>
</evidence>
<dbReference type="Pfam" id="PF00367">
    <property type="entry name" value="PTS_EIIB"/>
    <property type="match status" value="1"/>
</dbReference>
<evidence type="ECO:0000256" key="7">
    <source>
        <dbReference type="ARBA" id="ARBA00022692"/>
    </source>
</evidence>
<dbReference type="Pfam" id="PF02378">
    <property type="entry name" value="PTS_EIIC"/>
    <property type="match status" value="1"/>
</dbReference>
<feature type="active site" description="Phosphocysteine intermediate; for EIIB activity" evidence="11">
    <location>
        <position position="28"/>
    </location>
</feature>
<feature type="domain" description="PTS EIIC type-1" evidence="15">
    <location>
        <begin position="106"/>
        <end position="463"/>
    </location>
</feature>
<feature type="transmembrane region" description="Helical" evidence="12">
    <location>
        <begin position="324"/>
        <end position="345"/>
    </location>
</feature>
<dbReference type="PROSITE" id="PS51093">
    <property type="entry name" value="PTS_EIIA_TYPE_1"/>
    <property type="match status" value="1"/>
</dbReference>
<sequence>MSGKYHNLITSIISHIGGIGNVKDLTHCQTRLRFVLVDNNIDIAKLKSLEGVINVIMSGGQCQVVVGTHVKDVFDAFNDAYPARSSSSSNISTSKNRKISLSSVMDFISGTFNPLMPAISGAGMVKALLALLVVFNIIGKEEKTYVVINFMSDAVFYFLPILLAYNAASKLKCNPILAAVLGGILLHPQFVQLRLTGDPIEIFGLPVRLVNYGSSVVPILLIVWLQSFVERFLNTIVPNAIKIIFVPMLTLMFVGIIGLTLLGPLGGYIGDYIALAFVGLQSVGSWTVVFLVATLWPILVMFGIHFSIAPLSIAQLTTLKVENIIGPGAMIANISQAVAALVVGFRTQENTTRQIARSSGITALMGITEPALYGVNLPKKYPLIACMTGAACGGLYAGITDVYRYAVGSSGLPALPLYLGENLWNIFNILIALLISVIVTAILTYILSLKYEPASVCTGNAEAPAESHISAEKNNIEGIMNPIKGNVIPLEEVEDEVFSSGALGKGLAIVPVEGKVLAPFDGTVVSVFPTLHAICLESNNGVELLIHVGIDTVSLKGAPFKSYIEKGQKVTSGQLMIEFDIGAISAAGLSLHTPVIITNLEETSELEYTQDQHKVIDATKKIMSVKL</sequence>
<dbReference type="PROSITE" id="PS00371">
    <property type="entry name" value="PTS_EIIA_TYPE_1_HIS"/>
    <property type="match status" value="1"/>
</dbReference>
<evidence type="ECO:0000256" key="2">
    <source>
        <dbReference type="ARBA" id="ARBA00022448"/>
    </source>
</evidence>
<keyword evidence="6" id="KW-0598">Phosphotransferase system</keyword>
<evidence type="ECO:0000256" key="1">
    <source>
        <dbReference type="ARBA" id="ARBA00004651"/>
    </source>
</evidence>
<evidence type="ECO:0000256" key="6">
    <source>
        <dbReference type="ARBA" id="ARBA00022683"/>
    </source>
</evidence>
<dbReference type="NCBIfam" id="TIGR01995">
    <property type="entry name" value="PTS-II-ABC-beta"/>
    <property type="match status" value="1"/>
</dbReference>
<dbReference type="PROSITE" id="PS51103">
    <property type="entry name" value="PTS_EIIC_TYPE_1"/>
    <property type="match status" value="1"/>
</dbReference>
<dbReference type="InterPro" id="IPR036878">
    <property type="entry name" value="Glu_permease_IIB"/>
</dbReference>
<gene>
    <name evidence="16" type="ORF">H8L09_10040</name>
</gene>
<keyword evidence="10 12" id="KW-0472">Membrane</keyword>
<dbReference type="Pfam" id="PF00358">
    <property type="entry name" value="PTS_EIIA_1"/>
    <property type="match status" value="1"/>
</dbReference>
<dbReference type="InterPro" id="IPR011297">
    <property type="entry name" value="PTS_IIABC_b_glu"/>
</dbReference>